<reference evidence="6 8" key="1">
    <citation type="submission" date="2017-08" db="EMBL/GenBank/DDBJ databases">
        <title>Draft Genome Sequence of the Marine Bacterium Oceanimonas baumannii ATCC 700832.</title>
        <authorList>
            <person name="Mcclelland W.D."/>
            <person name="Brennan M.A."/>
            <person name="Trachtenberg A.M."/>
            <person name="Maclea K.S."/>
        </authorList>
    </citation>
    <scope>NUCLEOTIDE SEQUENCE [LARGE SCALE GENOMIC DNA]</scope>
    <source>
        <strain evidence="6 8">ATCC 700832</strain>
    </source>
</reference>
<keyword evidence="2" id="KW-0808">Transferase</keyword>
<dbReference type="InterPro" id="IPR022488">
    <property type="entry name" value="PPK2-related"/>
</dbReference>
<keyword evidence="9" id="KW-1185">Reference proteome</keyword>
<dbReference type="EMBL" id="SODO01000010">
    <property type="protein sequence ID" value="TDW57740.1"/>
    <property type="molecule type" value="Genomic_DNA"/>
</dbReference>
<evidence type="ECO:0000313" key="8">
    <source>
        <dbReference type="Proteomes" id="UP000243640"/>
    </source>
</evidence>
<dbReference type="EMBL" id="NQJF01000013">
    <property type="protein sequence ID" value="OYD22773.1"/>
    <property type="molecule type" value="Genomic_DNA"/>
</dbReference>
<evidence type="ECO:0000313" key="9">
    <source>
        <dbReference type="Proteomes" id="UP000295058"/>
    </source>
</evidence>
<comment type="similarity">
    <text evidence="1">Belongs to the polyphosphate kinase 2 (PPK2) family. Class I subfamily.</text>
</comment>
<dbReference type="AlphaFoldDB" id="A0A235CE18"/>
<dbReference type="OrthoDB" id="9775224at2"/>
<dbReference type="InterPro" id="IPR027417">
    <property type="entry name" value="P-loop_NTPase"/>
</dbReference>
<evidence type="ECO:0000256" key="4">
    <source>
        <dbReference type="SAM" id="MobiDB-lite"/>
    </source>
</evidence>
<comment type="caution">
    <text evidence="6">The sequence shown here is derived from an EMBL/GenBank/DDBJ whole genome shotgun (WGS) entry which is preliminary data.</text>
</comment>
<gene>
    <name evidence="6" type="ORF">B6S09_15000</name>
    <name evidence="7" type="ORF">LY04_02605</name>
</gene>
<dbReference type="PANTHER" id="PTHR34383">
    <property type="entry name" value="POLYPHOSPHATE:AMP PHOSPHOTRANSFERASE-RELATED"/>
    <property type="match status" value="1"/>
</dbReference>
<dbReference type="PIRSF" id="PIRSF028756">
    <property type="entry name" value="PPK2_prd"/>
    <property type="match status" value="1"/>
</dbReference>
<dbReference type="Proteomes" id="UP000295058">
    <property type="component" value="Unassembled WGS sequence"/>
</dbReference>
<proteinExistence type="inferred from homology"/>
<dbReference type="Proteomes" id="UP000243640">
    <property type="component" value="Unassembled WGS sequence"/>
</dbReference>
<dbReference type="GO" id="GO:0008976">
    <property type="term" value="F:polyphosphate kinase activity"/>
    <property type="evidence" value="ECO:0007669"/>
    <property type="project" value="InterPro"/>
</dbReference>
<dbReference type="Pfam" id="PF03976">
    <property type="entry name" value="PPK2"/>
    <property type="match status" value="1"/>
</dbReference>
<evidence type="ECO:0000259" key="5">
    <source>
        <dbReference type="Pfam" id="PF03976"/>
    </source>
</evidence>
<evidence type="ECO:0000256" key="2">
    <source>
        <dbReference type="ARBA" id="ARBA00022679"/>
    </source>
</evidence>
<evidence type="ECO:0000256" key="1">
    <source>
        <dbReference type="ARBA" id="ARBA00009924"/>
    </source>
</evidence>
<evidence type="ECO:0000313" key="7">
    <source>
        <dbReference type="EMBL" id="TDW57740.1"/>
    </source>
</evidence>
<dbReference type="InterPro" id="IPR016898">
    <property type="entry name" value="Polyphosphate_phosphotransfera"/>
</dbReference>
<dbReference type="Gene3D" id="3.40.50.300">
    <property type="entry name" value="P-loop containing nucleotide triphosphate hydrolases"/>
    <property type="match status" value="1"/>
</dbReference>
<organism evidence="6 8">
    <name type="scientific">Oceanimonas baumannii</name>
    <dbReference type="NCBI Taxonomy" id="129578"/>
    <lineage>
        <taxon>Bacteria</taxon>
        <taxon>Pseudomonadati</taxon>
        <taxon>Pseudomonadota</taxon>
        <taxon>Gammaproteobacteria</taxon>
        <taxon>Aeromonadales</taxon>
        <taxon>Aeromonadaceae</taxon>
        <taxon>Oceanimonas</taxon>
    </lineage>
</organism>
<feature type="region of interest" description="Disordered" evidence="4">
    <location>
        <begin position="223"/>
        <end position="250"/>
    </location>
</feature>
<protein>
    <submittedName>
        <fullName evidence="7">Polyphosphate kinase 2 (PPK2 family)</fullName>
    </submittedName>
</protein>
<reference evidence="7 9" key="2">
    <citation type="submission" date="2019-03" db="EMBL/GenBank/DDBJ databases">
        <title>Genomic Encyclopedia of Archaeal and Bacterial Type Strains, Phase II (KMG-II): from individual species to whole genera.</title>
        <authorList>
            <person name="Goeker M."/>
        </authorList>
    </citation>
    <scope>NUCLEOTIDE SEQUENCE [LARGE SCALE GENOMIC DNA]</scope>
    <source>
        <strain evidence="7 9">DSM 15594</strain>
    </source>
</reference>
<feature type="domain" description="Polyphosphate kinase-2-related" evidence="5">
    <location>
        <begin position="2"/>
        <end position="220"/>
    </location>
</feature>
<name>A0A235CE18_9GAMM</name>
<sequence>MNKQRDKDELKPLQKQLALIHQAMGRQGKSAVIVFEGQDAAGKGGVIRRLGWCLDPRWLSVWPIAAPDIREQRQHWLQRFWQRLPEQGRWAVFDRSWYGRVLVERVEGFAEPDAWQRAYREINEFEQAITAEHVQLVKIWLDISADTQLERFEARFRDPAKQWKLTPEDLRNRNRWPEYQAARDDLLEHTHHNAAPWFRVDANNKHQARMSCFRLLIEELGKGLDTTPPGPSEDIRRFFHPEHHDSQPTD</sequence>
<dbReference type="RefSeq" id="WP_094279309.1">
    <property type="nucleotide sequence ID" value="NZ_JBLWZI010000012.1"/>
</dbReference>
<evidence type="ECO:0000256" key="3">
    <source>
        <dbReference type="ARBA" id="ARBA00022777"/>
    </source>
</evidence>
<dbReference type="SUPFAM" id="SSF52540">
    <property type="entry name" value="P-loop containing nucleoside triphosphate hydrolases"/>
    <property type="match status" value="1"/>
</dbReference>
<feature type="compositionally biased region" description="Basic and acidic residues" evidence="4">
    <location>
        <begin position="233"/>
        <end position="250"/>
    </location>
</feature>
<accession>A0A235CE18</accession>
<evidence type="ECO:0000313" key="6">
    <source>
        <dbReference type="EMBL" id="OYD22773.1"/>
    </source>
</evidence>
<keyword evidence="3 7" id="KW-0418">Kinase</keyword>
<dbReference type="PANTHER" id="PTHR34383:SF3">
    <property type="entry name" value="POLYPHOSPHATE:AMP PHOSPHOTRANSFERASE"/>
    <property type="match status" value="1"/>
</dbReference>